<proteinExistence type="predicted"/>
<evidence type="ECO:0000313" key="2">
    <source>
        <dbReference type="Proteomes" id="UP000053815"/>
    </source>
</evidence>
<name>A0A0C9MH14_9FUNG</name>
<dbReference type="EMBL" id="DF836604">
    <property type="protein sequence ID" value="GAN10046.1"/>
    <property type="molecule type" value="Genomic_DNA"/>
</dbReference>
<dbReference type="Proteomes" id="UP000053815">
    <property type="component" value="Unassembled WGS sequence"/>
</dbReference>
<protein>
    <submittedName>
        <fullName evidence="1">Uncharacterized protein</fullName>
    </submittedName>
</protein>
<keyword evidence="2" id="KW-1185">Reference proteome</keyword>
<dbReference type="STRING" id="91626.A0A0C9MH14"/>
<sequence>MPAEDASTIAPDIAFNNLVVGHIDEKSVQTSYPGLMALISPHVFPTAIGHYSLTTEKQVLDSAGNVIPEQ</sequence>
<evidence type="ECO:0000313" key="1">
    <source>
        <dbReference type="EMBL" id="GAN10046.1"/>
    </source>
</evidence>
<reference evidence="1" key="1">
    <citation type="submission" date="2014-09" db="EMBL/GenBank/DDBJ databases">
        <title>Draft genome sequence of an oleaginous Mucoromycotina fungus Mucor ambiguus NBRC6742.</title>
        <authorList>
            <person name="Takeda I."/>
            <person name="Yamane N."/>
            <person name="Morita T."/>
            <person name="Tamano K."/>
            <person name="Machida M."/>
            <person name="Baker S."/>
            <person name="Koike H."/>
        </authorList>
    </citation>
    <scope>NUCLEOTIDE SEQUENCE</scope>
    <source>
        <strain evidence="1">NBRC 6742</strain>
    </source>
</reference>
<gene>
    <name evidence="1" type="ORF">MAM1_0315c09580</name>
</gene>
<dbReference type="AlphaFoldDB" id="A0A0C9MH14"/>
<organism evidence="1">
    <name type="scientific">Mucor ambiguus</name>
    <dbReference type="NCBI Taxonomy" id="91626"/>
    <lineage>
        <taxon>Eukaryota</taxon>
        <taxon>Fungi</taxon>
        <taxon>Fungi incertae sedis</taxon>
        <taxon>Mucoromycota</taxon>
        <taxon>Mucoromycotina</taxon>
        <taxon>Mucoromycetes</taxon>
        <taxon>Mucorales</taxon>
        <taxon>Mucorineae</taxon>
        <taxon>Mucoraceae</taxon>
        <taxon>Mucor</taxon>
    </lineage>
</organism>
<accession>A0A0C9MH14</accession>